<dbReference type="EMBL" id="CAWUFR010001391">
    <property type="protein sequence ID" value="CAK6983627.1"/>
    <property type="molecule type" value="Genomic_DNA"/>
</dbReference>
<evidence type="ECO:0000256" key="2">
    <source>
        <dbReference type="PROSITE-ProRule" id="PRU00239"/>
    </source>
</evidence>
<dbReference type="PANTHER" id="PTHR10183">
    <property type="entry name" value="CALPAIN"/>
    <property type="match status" value="1"/>
</dbReference>
<feature type="domain" description="Calpain catalytic" evidence="4">
    <location>
        <begin position="46"/>
        <end position="79"/>
    </location>
</feature>
<accession>A0AAV1QKV7</accession>
<dbReference type="SUPFAM" id="SSF54001">
    <property type="entry name" value="Cysteine proteinases"/>
    <property type="match status" value="1"/>
</dbReference>
<comment type="caution">
    <text evidence="2">Lacks conserved residue(s) required for the propagation of feature annotation.</text>
</comment>
<protein>
    <submittedName>
        <fullName evidence="5">Calpain-2 catalytic subunit-like</fullName>
    </submittedName>
</protein>
<comment type="caution">
    <text evidence="5">The sequence shown here is derived from an EMBL/GenBank/DDBJ whole genome shotgun (WGS) entry which is preliminary data.</text>
</comment>
<name>A0AAV1QKV7_SCOSC</name>
<dbReference type="InterPro" id="IPR001300">
    <property type="entry name" value="Peptidase_C2_calpain_cat"/>
</dbReference>
<reference evidence="5 6" key="1">
    <citation type="submission" date="2024-01" db="EMBL/GenBank/DDBJ databases">
        <authorList>
            <person name="Alioto T."/>
            <person name="Alioto T."/>
            <person name="Gomez Garrido J."/>
        </authorList>
    </citation>
    <scope>NUCLEOTIDE SEQUENCE [LARGE SCALE GENOMIC DNA]</scope>
</reference>
<dbReference type="GO" id="GO:0004198">
    <property type="term" value="F:calcium-dependent cysteine-type endopeptidase activity"/>
    <property type="evidence" value="ECO:0007669"/>
    <property type="project" value="InterPro"/>
</dbReference>
<dbReference type="GO" id="GO:0006508">
    <property type="term" value="P:proteolysis"/>
    <property type="evidence" value="ECO:0007669"/>
    <property type="project" value="InterPro"/>
</dbReference>
<proteinExistence type="inferred from homology"/>
<feature type="region of interest" description="Disordered" evidence="3">
    <location>
        <begin position="1"/>
        <end position="26"/>
    </location>
</feature>
<sequence>MASMAAALARQKAREEDGAGSRANAVPFNQQDFERLRRDCLQSGSLFCDPTFPPNWDSLGYNQLGRYSSKTIGVEWKRPGLWQYGEWVDVVVDDRLPTRDGKLLFVHSEEGREFWSALLEKAYAK</sequence>
<dbReference type="Pfam" id="PF00648">
    <property type="entry name" value="Peptidase_C2"/>
    <property type="match status" value="1"/>
</dbReference>
<dbReference type="InterPro" id="IPR038765">
    <property type="entry name" value="Papain-like_cys_pep_sf"/>
</dbReference>
<evidence type="ECO:0000259" key="4">
    <source>
        <dbReference type="PROSITE" id="PS50203"/>
    </source>
</evidence>
<gene>
    <name evidence="5" type="ORF">FSCOSCO3_A011022</name>
</gene>
<evidence type="ECO:0000313" key="5">
    <source>
        <dbReference type="EMBL" id="CAK6983627.1"/>
    </source>
</evidence>
<dbReference type="AlphaFoldDB" id="A0AAV1QKV7"/>
<evidence type="ECO:0000313" key="6">
    <source>
        <dbReference type="Proteomes" id="UP001314229"/>
    </source>
</evidence>
<organism evidence="5 6">
    <name type="scientific">Scomber scombrus</name>
    <name type="common">Atlantic mackerel</name>
    <name type="synonym">Scomber vernalis</name>
    <dbReference type="NCBI Taxonomy" id="13677"/>
    <lineage>
        <taxon>Eukaryota</taxon>
        <taxon>Metazoa</taxon>
        <taxon>Chordata</taxon>
        <taxon>Craniata</taxon>
        <taxon>Vertebrata</taxon>
        <taxon>Euteleostomi</taxon>
        <taxon>Actinopterygii</taxon>
        <taxon>Neopterygii</taxon>
        <taxon>Teleostei</taxon>
        <taxon>Neoteleostei</taxon>
        <taxon>Acanthomorphata</taxon>
        <taxon>Pelagiaria</taxon>
        <taxon>Scombriformes</taxon>
        <taxon>Scombridae</taxon>
        <taxon>Scomber</taxon>
    </lineage>
</organism>
<evidence type="ECO:0000256" key="3">
    <source>
        <dbReference type="SAM" id="MobiDB-lite"/>
    </source>
</evidence>
<keyword evidence="6" id="KW-1185">Reference proteome</keyword>
<comment type="similarity">
    <text evidence="1">Belongs to the peptidase C2 family.</text>
</comment>
<feature type="domain" description="Calpain catalytic" evidence="4">
    <location>
        <begin position="81"/>
        <end position="125"/>
    </location>
</feature>
<evidence type="ECO:0000256" key="1">
    <source>
        <dbReference type="ARBA" id="ARBA00007623"/>
    </source>
</evidence>
<dbReference type="GO" id="GO:0005737">
    <property type="term" value="C:cytoplasm"/>
    <property type="evidence" value="ECO:0007669"/>
    <property type="project" value="TreeGrafter"/>
</dbReference>
<dbReference type="Proteomes" id="UP001314229">
    <property type="component" value="Unassembled WGS sequence"/>
</dbReference>
<dbReference type="InterPro" id="IPR022684">
    <property type="entry name" value="Calpain_cysteine_protease"/>
</dbReference>
<dbReference type="PANTHER" id="PTHR10183:SF409">
    <property type="entry name" value="CALPAIN-8"/>
    <property type="match status" value="1"/>
</dbReference>
<dbReference type="PROSITE" id="PS50203">
    <property type="entry name" value="CALPAIN_CAT"/>
    <property type="match status" value="2"/>
</dbReference>